<accession>A0A2U3RRB2</accession>
<evidence type="ECO:0000313" key="1">
    <source>
        <dbReference type="EMBL" id="SPR15761.1"/>
    </source>
</evidence>
<reference evidence="2" key="1">
    <citation type="submission" date="2018-03" db="EMBL/GenBank/DDBJ databases">
        <authorList>
            <person name="Batty M. E."/>
            <person name="Batty M E."/>
        </authorList>
    </citation>
    <scope>NUCLEOTIDE SEQUENCE [LARGE SCALE GENOMIC DNA]</scope>
</reference>
<dbReference type="EMBL" id="LS398548">
    <property type="protein sequence ID" value="SPR15761.1"/>
    <property type="molecule type" value="Genomic_DNA"/>
</dbReference>
<dbReference type="Pfam" id="PF06412">
    <property type="entry name" value="TraD"/>
    <property type="match status" value="1"/>
</dbReference>
<evidence type="ECO:0000313" key="2">
    <source>
        <dbReference type="Proteomes" id="UP000245243"/>
    </source>
</evidence>
<protein>
    <submittedName>
        <fullName evidence="1">Conjugative transfer protein</fullName>
    </submittedName>
</protein>
<sequence>MNCLMQQKITLQQKKAMLIMDEVNLKIKERKMRTRRLIEMGGLVAKAKLDHLSANTLFGAIVSLKETLTQHPNVQEHWTTIGKDIFDKEQQNKAAVILKFTSSEPDENTKRHIRLHGLK</sequence>
<gene>
    <name evidence="1" type="ORF">KARP_01648</name>
</gene>
<dbReference type="AlphaFoldDB" id="A0A2U3RRB2"/>
<organism evidence="1 2">
    <name type="scientific">Orientia tsutsugamushi</name>
    <name type="common">Rickettsia tsutsugamushi</name>
    <dbReference type="NCBI Taxonomy" id="784"/>
    <lineage>
        <taxon>Bacteria</taxon>
        <taxon>Pseudomonadati</taxon>
        <taxon>Pseudomonadota</taxon>
        <taxon>Alphaproteobacteria</taxon>
        <taxon>Rickettsiales</taxon>
        <taxon>Rickettsiaceae</taxon>
        <taxon>Rickettsieae</taxon>
        <taxon>Orientia</taxon>
    </lineage>
</organism>
<dbReference type="Proteomes" id="UP000245243">
    <property type="component" value="Chromosome I"/>
</dbReference>
<dbReference type="InterPro" id="IPR009444">
    <property type="entry name" value="Conjugal_tfr_TraD_a-type"/>
</dbReference>
<proteinExistence type="predicted"/>
<name>A0A2U3RRB2_ORITS</name>